<keyword evidence="20" id="KW-1185">Reference proteome</keyword>
<evidence type="ECO:0000313" key="20">
    <source>
        <dbReference type="Proteomes" id="UP000295711"/>
    </source>
</evidence>
<comment type="cofactor">
    <cofactor evidence="2">
        <name>Zn(2+)</name>
        <dbReference type="ChEBI" id="CHEBI:29105"/>
    </cofactor>
</comment>
<evidence type="ECO:0000313" key="19">
    <source>
        <dbReference type="EMBL" id="TCO86328.1"/>
    </source>
</evidence>
<dbReference type="Pfam" id="PF07687">
    <property type="entry name" value="M20_dimer"/>
    <property type="match status" value="1"/>
</dbReference>
<keyword evidence="4" id="KW-0479">Metal-binding</keyword>
<evidence type="ECO:0000256" key="13">
    <source>
        <dbReference type="ARBA" id="ARBA00071271"/>
    </source>
</evidence>
<proteinExistence type="inferred from homology"/>
<evidence type="ECO:0000256" key="11">
    <source>
        <dbReference type="ARBA" id="ARBA00044252"/>
    </source>
</evidence>
<dbReference type="GO" id="GO:0006508">
    <property type="term" value="P:proteolysis"/>
    <property type="evidence" value="ECO:0007669"/>
    <property type="project" value="UniProtKB-KW"/>
</dbReference>
<evidence type="ECO:0000256" key="16">
    <source>
        <dbReference type="ARBA" id="ARBA00077688"/>
    </source>
</evidence>
<protein>
    <recommendedName>
        <fullName evidence="13">Cytosol non-specific dipeptidase</fullName>
        <ecNumber evidence="10">3.4.13.18</ecNumber>
    </recommendedName>
    <alternativeName>
        <fullName evidence="16">Aminoacyl-histidine dipeptidase</fullName>
    </alternativeName>
    <alternativeName>
        <fullName evidence="15">Beta-alanyl-histidine dipeptidase</fullName>
    </alternativeName>
    <alternativeName>
        <fullName evidence="14">Carnosinase</fullName>
    </alternativeName>
    <alternativeName>
        <fullName evidence="11">Peptidase D</fullName>
    </alternativeName>
    <alternativeName>
        <fullName evidence="17">Xaa-His dipeptidase</fullName>
    </alternativeName>
</protein>
<dbReference type="EMBL" id="SLXA01000001">
    <property type="protein sequence ID" value="TCO86328.1"/>
    <property type="molecule type" value="Genomic_DNA"/>
</dbReference>
<comment type="cofactor">
    <cofactor evidence="1">
        <name>Co(2+)</name>
        <dbReference type="ChEBI" id="CHEBI:48828"/>
    </cofactor>
</comment>
<dbReference type="FunFam" id="3.40.630.10:FF:000015">
    <property type="entry name" value="Aminoacyl-histidine dipeptidase PepD"/>
    <property type="match status" value="1"/>
</dbReference>
<keyword evidence="7" id="KW-0482">Metalloprotease</keyword>
<organism evidence="19 20">
    <name type="scientific">Frisingicoccus caecimuris</name>
    <dbReference type="NCBI Taxonomy" id="1796636"/>
    <lineage>
        <taxon>Bacteria</taxon>
        <taxon>Bacillati</taxon>
        <taxon>Bacillota</taxon>
        <taxon>Clostridia</taxon>
        <taxon>Lachnospirales</taxon>
        <taxon>Lachnospiraceae</taxon>
        <taxon>Frisingicoccus</taxon>
    </lineage>
</organism>
<keyword evidence="8" id="KW-0170">Cobalt</keyword>
<dbReference type="GO" id="GO:0046872">
    <property type="term" value="F:metal ion binding"/>
    <property type="evidence" value="ECO:0007669"/>
    <property type="project" value="UniProtKB-KW"/>
</dbReference>
<gene>
    <name evidence="19" type="ORF">EV212_101108</name>
</gene>
<dbReference type="EC" id="3.4.13.18" evidence="10"/>
<dbReference type="InterPro" id="IPR001160">
    <property type="entry name" value="Peptidase_M20C"/>
</dbReference>
<dbReference type="RefSeq" id="WP_132087274.1">
    <property type="nucleotide sequence ID" value="NZ_JANKAQ010000005.1"/>
</dbReference>
<accession>A0A4V6NPN9</accession>
<evidence type="ECO:0000256" key="9">
    <source>
        <dbReference type="ARBA" id="ARBA00036421"/>
    </source>
</evidence>
<comment type="caution">
    <text evidence="19">The sequence shown here is derived from an EMBL/GenBank/DDBJ whole genome shotgun (WGS) entry which is preliminary data.</text>
</comment>
<dbReference type="Pfam" id="PF01546">
    <property type="entry name" value="Peptidase_M20"/>
    <property type="match status" value="1"/>
</dbReference>
<feature type="domain" description="Peptidase M20 dimerisation" evidence="18">
    <location>
        <begin position="207"/>
        <end position="289"/>
    </location>
</feature>
<reference evidence="19 20" key="1">
    <citation type="submission" date="2019-03" db="EMBL/GenBank/DDBJ databases">
        <title>Genomic Encyclopedia of Type Strains, Phase IV (KMG-IV): sequencing the most valuable type-strain genomes for metagenomic binning, comparative biology and taxonomic classification.</title>
        <authorList>
            <person name="Goeker M."/>
        </authorList>
    </citation>
    <scope>NUCLEOTIDE SEQUENCE [LARGE SCALE GENOMIC DNA]</scope>
    <source>
        <strain evidence="19 20">DSM 28559</strain>
    </source>
</reference>
<evidence type="ECO:0000256" key="10">
    <source>
        <dbReference type="ARBA" id="ARBA00038976"/>
    </source>
</evidence>
<dbReference type="GO" id="GO:0070573">
    <property type="term" value="F:metallodipeptidase activity"/>
    <property type="evidence" value="ECO:0007669"/>
    <property type="project" value="TreeGrafter"/>
</dbReference>
<dbReference type="OrthoDB" id="9773892at2"/>
<evidence type="ECO:0000256" key="2">
    <source>
        <dbReference type="ARBA" id="ARBA00001947"/>
    </source>
</evidence>
<evidence type="ECO:0000256" key="6">
    <source>
        <dbReference type="ARBA" id="ARBA00022833"/>
    </source>
</evidence>
<evidence type="ECO:0000256" key="7">
    <source>
        <dbReference type="ARBA" id="ARBA00023049"/>
    </source>
</evidence>
<evidence type="ECO:0000256" key="17">
    <source>
        <dbReference type="ARBA" id="ARBA00078074"/>
    </source>
</evidence>
<sequence>MSNILSGLEPARVFHYFEEICAIPHGSGNEKAISDYCVAFARSHDLWVRQDGANNVIIRKPASAGYETAPVVMLQGHMDMVCEKNSDVDFDFEKDSLKLKVEGDFVSAKGTTLGGDDGIAVAYVLAILEDDTLEHPELEVVITTDEEVGMKGAHALDVSDLKASYLLNLDNESEGQILTSCAGGMKSRAKFPIRRVEWQGISADIKISGLKGGHSGAEIHCGRANANRLLGRLLFALDKELNVGVCDVSGGMKDNAIPREAQAKIVLQPEDAARAIEIKESFLADIRDEFSVADPQIKIEFDIESNEQKEFSIIHPADMERILFMYVQSPNGIQTMSMELPGLVESSLNMGIVRTETDGVCFSWAVRSSKKSLKFFISDQLAYLTEFLGGTYWYDGEYPHWSYRSHSPIREMVTSVYKELFGKDASIEAIHAGLECGLISEKMPELDIVALGPDIMDIHTPDEHLSISSVERTYRLLRTVLSRMKG</sequence>
<comment type="similarity">
    <text evidence="12">Belongs to the peptidase M20C family.</text>
</comment>
<name>A0A4V6NPN9_9FIRM</name>
<dbReference type="SUPFAM" id="SSF53187">
    <property type="entry name" value="Zn-dependent exopeptidases"/>
    <property type="match status" value="1"/>
</dbReference>
<evidence type="ECO:0000256" key="1">
    <source>
        <dbReference type="ARBA" id="ARBA00001941"/>
    </source>
</evidence>
<dbReference type="GO" id="GO:0005829">
    <property type="term" value="C:cytosol"/>
    <property type="evidence" value="ECO:0007669"/>
    <property type="project" value="TreeGrafter"/>
</dbReference>
<dbReference type="CDD" id="cd03890">
    <property type="entry name" value="M20_pepD"/>
    <property type="match status" value="1"/>
</dbReference>
<comment type="catalytic activity">
    <reaction evidence="9">
        <text>Hydrolysis of dipeptides, preferentially hydrophobic dipeptides including prolyl amino acids.</text>
        <dbReference type="EC" id="3.4.13.18"/>
    </reaction>
</comment>
<evidence type="ECO:0000256" key="12">
    <source>
        <dbReference type="ARBA" id="ARBA00061423"/>
    </source>
</evidence>
<dbReference type="InterPro" id="IPR011650">
    <property type="entry name" value="Peptidase_M20_dimer"/>
</dbReference>
<keyword evidence="5" id="KW-0378">Hydrolase</keyword>
<dbReference type="NCBIfam" id="TIGR01893">
    <property type="entry name" value="aa-his-dipept"/>
    <property type="match status" value="1"/>
</dbReference>
<keyword evidence="6" id="KW-0862">Zinc</keyword>
<keyword evidence="3" id="KW-0645">Protease</keyword>
<dbReference type="AlphaFoldDB" id="A0A4V6NPN9"/>
<evidence type="ECO:0000256" key="4">
    <source>
        <dbReference type="ARBA" id="ARBA00022723"/>
    </source>
</evidence>
<dbReference type="PANTHER" id="PTHR43501">
    <property type="entry name" value="CYTOSOL NON-SPECIFIC DIPEPTIDASE"/>
    <property type="match status" value="1"/>
</dbReference>
<evidence type="ECO:0000256" key="3">
    <source>
        <dbReference type="ARBA" id="ARBA00022670"/>
    </source>
</evidence>
<dbReference type="PANTHER" id="PTHR43501:SF1">
    <property type="entry name" value="CYTOSOL NON-SPECIFIC DIPEPTIDASE"/>
    <property type="match status" value="1"/>
</dbReference>
<dbReference type="Gene3D" id="3.40.630.10">
    <property type="entry name" value="Zn peptidases"/>
    <property type="match status" value="2"/>
</dbReference>
<dbReference type="PIRSF" id="PIRSF016599">
    <property type="entry name" value="Xaa-His_dipept"/>
    <property type="match status" value="1"/>
</dbReference>
<dbReference type="PRINTS" id="PR00934">
    <property type="entry name" value="XHISDIPTASE"/>
</dbReference>
<evidence type="ECO:0000256" key="5">
    <source>
        <dbReference type="ARBA" id="ARBA00022801"/>
    </source>
</evidence>
<evidence type="ECO:0000256" key="15">
    <source>
        <dbReference type="ARBA" id="ARBA00076004"/>
    </source>
</evidence>
<dbReference type="FunFam" id="3.40.630.10:FF:000072">
    <property type="entry name" value="Aminoacyl-histidine dipeptidase"/>
    <property type="match status" value="1"/>
</dbReference>
<evidence type="ECO:0000256" key="8">
    <source>
        <dbReference type="ARBA" id="ARBA00023285"/>
    </source>
</evidence>
<evidence type="ECO:0000259" key="18">
    <source>
        <dbReference type="Pfam" id="PF07687"/>
    </source>
</evidence>
<dbReference type="InterPro" id="IPR002933">
    <property type="entry name" value="Peptidase_M20"/>
</dbReference>
<dbReference type="Proteomes" id="UP000295711">
    <property type="component" value="Unassembled WGS sequence"/>
</dbReference>
<evidence type="ECO:0000256" key="14">
    <source>
        <dbReference type="ARBA" id="ARBA00075285"/>
    </source>
</evidence>